<comment type="caution">
    <text evidence="1">The sequence shown here is derived from an EMBL/GenBank/DDBJ whole genome shotgun (WGS) entry which is preliminary data.</text>
</comment>
<name>A0A9X1NV08_9HYPH</name>
<gene>
    <name evidence="1" type="ORF">LRX75_18395</name>
</gene>
<keyword evidence="2" id="KW-1185">Reference proteome</keyword>
<dbReference type="AlphaFoldDB" id="A0A9X1NV08"/>
<reference evidence="1" key="1">
    <citation type="submission" date="2021-12" db="EMBL/GenBank/DDBJ databases">
        <authorList>
            <person name="Li Y."/>
        </authorList>
    </citation>
    <scope>NUCLEOTIDE SEQUENCE</scope>
    <source>
        <strain evidence="1">DKSPLA3</strain>
    </source>
</reference>
<evidence type="ECO:0000313" key="1">
    <source>
        <dbReference type="EMBL" id="MCD7111008.1"/>
    </source>
</evidence>
<evidence type="ECO:0000313" key="2">
    <source>
        <dbReference type="Proteomes" id="UP001139089"/>
    </source>
</evidence>
<dbReference type="RefSeq" id="WP_231816123.1">
    <property type="nucleotide sequence ID" value="NZ_JAJOZR010000012.1"/>
</dbReference>
<dbReference type="EMBL" id="JAJOZR010000012">
    <property type="protein sequence ID" value="MCD7111008.1"/>
    <property type="molecule type" value="Genomic_DNA"/>
</dbReference>
<dbReference type="Proteomes" id="UP001139089">
    <property type="component" value="Unassembled WGS sequence"/>
</dbReference>
<protein>
    <submittedName>
        <fullName evidence="1">Uncharacterized protein</fullName>
    </submittedName>
</protein>
<accession>A0A9X1NV08</accession>
<proteinExistence type="predicted"/>
<sequence length="213" mass="24294">MMDDDISRRPRLLIPDNSPLSLLSMAGREALDYLFAPRVDVWITDMVEIEATRDPDPGDDQRTAQRRTIAEWFDENRHRISVTETAVGREYSKAMTNWKKGGGHPDLKPDWADRGDYSLFDILKVAETFVEDSEAVVLLVDDRRARAALRQNEDLNLDILSTRAFISMLEHKLGIENADDLWHIIEIGAGVNEHGKSRVPAPLSDDPIYVRKR</sequence>
<organism evidence="1 2">
    <name type="scientific">Rhizobium quercicola</name>
    <dbReference type="NCBI Taxonomy" id="2901226"/>
    <lineage>
        <taxon>Bacteria</taxon>
        <taxon>Pseudomonadati</taxon>
        <taxon>Pseudomonadota</taxon>
        <taxon>Alphaproteobacteria</taxon>
        <taxon>Hyphomicrobiales</taxon>
        <taxon>Rhizobiaceae</taxon>
        <taxon>Rhizobium/Agrobacterium group</taxon>
        <taxon>Rhizobium</taxon>
    </lineage>
</organism>